<organism evidence="1 2">
    <name type="scientific">Anoxybacter fermentans</name>
    <dbReference type="NCBI Taxonomy" id="1323375"/>
    <lineage>
        <taxon>Bacteria</taxon>
        <taxon>Bacillati</taxon>
        <taxon>Bacillota</taxon>
        <taxon>Clostridia</taxon>
        <taxon>Halanaerobiales</taxon>
        <taxon>Anoxybacter</taxon>
    </lineage>
</organism>
<evidence type="ECO:0008006" key="3">
    <source>
        <dbReference type="Google" id="ProtNLM"/>
    </source>
</evidence>
<sequence>MTDGTGKVVWEQDYLPFGEDLYKPGTTVVNFEVETRYKFTGQRQVVGIGLYYYGARYYDLETGRFITEDVYPGNLINQLSQNLYIYVLQNPLKYVDPSGYMANLTAGTGGITSELTDRDIELLNKIVEEDDRLTEEEKVDLKDTFNQIKENNTELESPDIKRIVELHIEGKISIDAYYIAVERIIQETGDIQKWQEYIWPSCRKVSNVNYLDYDLSNSIKTELTELYAIIAKTIGANVFDRVGTKIAEKGKFVGTTYKIVGFDPVYGDIIEPVKVEVDTFKFLRKAGYLVTITDFAYNEYKIILDSNLTIGQRIHKSIAEAGFTVIDVGGGVIITALSPATGPVAPAVGIGGPVLYSIWVSNMKNKYYEKFNLNRE</sequence>
<dbReference type="PANTHER" id="PTHR32305:SF15">
    <property type="entry name" value="PROTEIN RHSA-RELATED"/>
    <property type="match status" value="1"/>
</dbReference>
<dbReference type="InterPro" id="IPR050708">
    <property type="entry name" value="T6SS_VgrG/RHS"/>
</dbReference>
<reference evidence="1 2" key="1">
    <citation type="submission" date="2016-07" db="EMBL/GenBank/DDBJ databases">
        <title>Genome and transcriptome analysis of iron-reducing fermentative bacteria Anoxybacter fermentans.</title>
        <authorList>
            <person name="Zeng X."/>
            <person name="Shao Z."/>
        </authorList>
    </citation>
    <scope>NUCLEOTIDE SEQUENCE [LARGE SCALE GENOMIC DNA]</scope>
    <source>
        <strain evidence="1 2">DY22613</strain>
    </source>
</reference>
<dbReference type="Proteomes" id="UP000267250">
    <property type="component" value="Chromosome"/>
</dbReference>
<protein>
    <recommendedName>
        <fullName evidence="3">RHS repeat-associated core domain-containing protein</fullName>
    </recommendedName>
</protein>
<dbReference type="NCBIfam" id="TIGR03696">
    <property type="entry name" value="Rhs_assc_core"/>
    <property type="match status" value="1"/>
</dbReference>
<keyword evidence="2" id="KW-1185">Reference proteome</keyword>
<evidence type="ECO:0000313" key="2">
    <source>
        <dbReference type="Proteomes" id="UP000267250"/>
    </source>
</evidence>
<dbReference type="KEGG" id="aft:BBF96_08910"/>
<proteinExistence type="predicted"/>
<evidence type="ECO:0000313" key="1">
    <source>
        <dbReference type="EMBL" id="AZR73493.1"/>
    </source>
</evidence>
<dbReference type="AlphaFoldDB" id="A0A3Q9HR82"/>
<dbReference type="PANTHER" id="PTHR32305">
    <property type="match status" value="1"/>
</dbReference>
<gene>
    <name evidence="1" type="ORF">BBF96_08910</name>
</gene>
<dbReference type="EMBL" id="CP016379">
    <property type="protein sequence ID" value="AZR73493.1"/>
    <property type="molecule type" value="Genomic_DNA"/>
</dbReference>
<dbReference type="OrthoDB" id="2067488at2"/>
<name>A0A3Q9HR82_9FIRM</name>
<dbReference type="InterPro" id="IPR022385">
    <property type="entry name" value="Rhs_assc_core"/>
</dbReference>
<dbReference type="Gene3D" id="2.180.10.10">
    <property type="entry name" value="RHS repeat-associated core"/>
    <property type="match status" value="1"/>
</dbReference>
<accession>A0A3Q9HR82</accession>
<dbReference type="RefSeq" id="WP_127016833.1">
    <property type="nucleotide sequence ID" value="NZ_CP016379.1"/>
</dbReference>